<keyword evidence="6" id="KW-1185">Reference proteome</keyword>
<evidence type="ECO:0000256" key="3">
    <source>
        <dbReference type="ARBA" id="ARBA00022905"/>
    </source>
</evidence>
<accession>D9WCB5</accession>
<dbReference type="InterPro" id="IPR041881">
    <property type="entry name" value="PqqD_sf"/>
</dbReference>
<evidence type="ECO:0000256" key="4">
    <source>
        <dbReference type="SAM" id="MobiDB-lite"/>
    </source>
</evidence>
<reference evidence="5 6" key="1">
    <citation type="submission" date="2009-02" db="EMBL/GenBank/DDBJ databases">
        <title>Annotation of Streptomyces hygroscopicus strain ATCC 53653.</title>
        <authorList>
            <consortium name="The Broad Institute Genome Sequencing Platform"/>
            <consortium name="Broad Institute Microbial Sequencing Center"/>
            <person name="Fischbach M."/>
            <person name="Godfrey P."/>
            <person name="Ward D."/>
            <person name="Young S."/>
            <person name="Zeng Q."/>
            <person name="Koehrsen M."/>
            <person name="Alvarado L."/>
            <person name="Berlin A.M."/>
            <person name="Bochicchio J."/>
            <person name="Borenstein D."/>
            <person name="Chapman S.B."/>
            <person name="Chen Z."/>
            <person name="Engels R."/>
            <person name="Freedman E."/>
            <person name="Gellesch M."/>
            <person name="Goldberg J."/>
            <person name="Griggs A."/>
            <person name="Gujja S."/>
            <person name="Heilman E.R."/>
            <person name="Heiman D.I."/>
            <person name="Hepburn T.A."/>
            <person name="Howarth C."/>
            <person name="Jen D."/>
            <person name="Larson L."/>
            <person name="Lewis B."/>
            <person name="Mehta T."/>
            <person name="Park D."/>
            <person name="Pearson M."/>
            <person name="Richards J."/>
            <person name="Roberts A."/>
            <person name="Saif S."/>
            <person name="Shea T.D."/>
            <person name="Shenoy N."/>
            <person name="Sisk P."/>
            <person name="Stolte C."/>
            <person name="Sykes S.N."/>
            <person name="Thomson T."/>
            <person name="Walk T."/>
            <person name="White J."/>
            <person name="Yandava C."/>
            <person name="Straight P."/>
            <person name="Clardy J."/>
            <person name="Hung D."/>
            <person name="Kolter R."/>
            <person name="Mekalanos J."/>
            <person name="Walker S."/>
            <person name="Walsh C.T."/>
            <person name="Wieland-Brown L.C."/>
            <person name="Haas B."/>
            <person name="Nusbaum C."/>
            <person name="Birren B."/>
        </authorList>
    </citation>
    <scope>NUCLEOTIDE SEQUENCE [LARGE SCALE GENOMIC DNA]</scope>
    <source>
        <strain evidence="5 6">ATCC 53653</strain>
    </source>
</reference>
<dbReference type="Pfam" id="PF05402">
    <property type="entry name" value="PqqD"/>
    <property type="match status" value="1"/>
</dbReference>
<comment type="pathway">
    <text evidence="1">Cofactor biosynthesis; pyrroloquinoline quinone biosynthesis.</text>
</comment>
<dbReference type="EMBL" id="GG657754">
    <property type="protein sequence ID" value="EFL20862.1"/>
    <property type="molecule type" value="Genomic_DNA"/>
</dbReference>
<keyword evidence="3" id="KW-0884">PQQ biosynthesis</keyword>
<evidence type="ECO:0000256" key="2">
    <source>
        <dbReference type="ARBA" id="ARBA00011741"/>
    </source>
</evidence>
<organism evidence="5 6">
    <name type="scientific">Streptomyces himastatinicus ATCC 53653</name>
    <dbReference type="NCBI Taxonomy" id="457427"/>
    <lineage>
        <taxon>Bacteria</taxon>
        <taxon>Bacillati</taxon>
        <taxon>Actinomycetota</taxon>
        <taxon>Actinomycetes</taxon>
        <taxon>Kitasatosporales</taxon>
        <taxon>Streptomycetaceae</taxon>
        <taxon>Streptomyces</taxon>
        <taxon>Streptomyces violaceusniger group</taxon>
    </lineage>
</organism>
<gene>
    <name evidence="5" type="ORF">SSOG_00574</name>
</gene>
<dbReference type="InterPro" id="IPR008792">
    <property type="entry name" value="PQQD"/>
</dbReference>
<protein>
    <submittedName>
        <fullName evidence="5">Coenzyme PQQ synthesis protein D</fullName>
    </submittedName>
</protein>
<sequence>MRCAVVPAGRRGPRRHQGHGGGGDMTAPAAWRPALAPAVHLRHDRVREVDLLVMPERVVVLRGTAGTVLRLCDGGRDLDTIVAELAERFPGAPVATDVPAFLDRMHEEGWIR</sequence>
<dbReference type="STRING" id="457427.SSOG_00574"/>
<dbReference type="GO" id="GO:0018189">
    <property type="term" value="P:pyrroloquinoline quinone biosynthetic process"/>
    <property type="evidence" value="ECO:0007669"/>
    <property type="project" value="UniProtKB-UniPathway"/>
</dbReference>
<dbReference type="Gene3D" id="1.10.10.1150">
    <property type="entry name" value="Coenzyme PQQ synthesis protein D (PqqD)"/>
    <property type="match status" value="1"/>
</dbReference>
<dbReference type="UniPathway" id="UPA00539"/>
<evidence type="ECO:0000256" key="1">
    <source>
        <dbReference type="ARBA" id="ARBA00004886"/>
    </source>
</evidence>
<dbReference type="GO" id="GO:0048038">
    <property type="term" value="F:quinone binding"/>
    <property type="evidence" value="ECO:0007669"/>
    <property type="project" value="InterPro"/>
</dbReference>
<evidence type="ECO:0000313" key="6">
    <source>
        <dbReference type="Proteomes" id="UP000003963"/>
    </source>
</evidence>
<dbReference type="NCBIfam" id="TIGR03859">
    <property type="entry name" value="PQQ_PqqD"/>
    <property type="match status" value="1"/>
</dbReference>
<dbReference type="HOGENOM" id="CLU_163864_2_0_11"/>
<dbReference type="AlphaFoldDB" id="D9WCB5"/>
<evidence type="ECO:0000313" key="5">
    <source>
        <dbReference type="EMBL" id="EFL20862.1"/>
    </source>
</evidence>
<proteinExistence type="predicted"/>
<comment type="subunit">
    <text evidence="2">Monomer. Interacts with PqqE.</text>
</comment>
<name>D9WCB5_9ACTN</name>
<dbReference type="InterPro" id="IPR022479">
    <property type="entry name" value="PqqD_bac"/>
</dbReference>
<feature type="region of interest" description="Disordered" evidence="4">
    <location>
        <begin position="1"/>
        <end position="25"/>
    </location>
</feature>
<dbReference type="Proteomes" id="UP000003963">
    <property type="component" value="Unassembled WGS sequence"/>
</dbReference>